<name>A0A8C8DIJ4_9TELE</name>
<keyword evidence="9" id="KW-1015">Disulfide bond</keyword>
<dbReference type="PROSITE" id="PS00804">
    <property type="entry name" value="CALRETICULIN_2"/>
    <property type="match status" value="1"/>
</dbReference>
<sequence length="599" mass="67210">MDLNEEELRALTGEDEDEATVIDDEEYGEKNEKGPGETETDSSVSFQVGIGSGVEWTCGVSDLNRMSFDCFKVTYKTPVPTGEVYFAETFDDGSLDRCGLAVSQLERASSLLPAAGQWAVEQLKENKVPGDLGLVLKSRAKHHAIAAPLVKPFVFQDEPLVVQYEVNFQDGIDCGGAYIKLLSDTGSLNLEQFHDRTPYTIMFGPDKCGEDYKLHFIFRHKNPLNKDMEEKHAKRADVDLKKFYTDKKTHLYTLVLNPDNSYEMFIDQSSVSRGSLLQDVVPPVNPPKEIDDPHDSKPDDWDERAKIPDPEAEKPDDWDEDAPAKVEDPDAVKPEGWLDDELEFVADPTAEKPEDWDEEMDGEWEAPQIPNPACETAPGCGEWKRPMINNPQYKGKWKAPLVDNSNYQGVWKPRKIQNPDYFEDLQPFRMTPFKALGLELWSMTSDIYFDNFIVTSRKEVADRWASDSWGLKKLVASANEPGILAQLTMAAEERPWLWVIYILTVGLPIGLAVLFCWPKVPAGHIHPEGPHRTSLTGLNPVLQKVEEDYVYKKTDLPGVDLEEEEEDEEEAADEDKAAEAADEAAAAAAGLTSICEDCI</sequence>
<feature type="region of interest" description="Disordered" evidence="11">
    <location>
        <begin position="556"/>
        <end position="583"/>
    </location>
</feature>
<dbReference type="Ensembl" id="ENSOSIT00000008717.1">
    <property type="protein sequence ID" value="ENSOSIP00000008167.1"/>
    <property type="gene ID" value="ENSOSIG00000004632.1"/>
</dbReference>
<feature type="compositionally biased region" description="Acidic residues" evidence="11">
    <location>
        <begin position="13"/>
        <end position="27"/>
    </location>
</feature>
<dbReference type="GO" id="GO:0005789">
    <property type="term" value="C:endoplasmic reticulum membrane"/>
    <property type="evidence" value="ECO:0007669"/>
    <property type="project" value="UniProtKB-SubCell"/>
</dbReference>
<evidence type="ECO:0000313" key="12">
    <source>
        <dbReference type="Ensembl" id="ENSOSIP00000008167.1"/>
    </source>
</evidence>
<comment type="similarity">
    <text evidence="2 10">Belongs to the calreticulin family.</text>
</comment>
<keyword evidence="3 10" id="KW-0812">Transmembrane</keyword>
<feature type="region of interest" description="Disordered" evidence="11">
    <location>
        <begin position="277"/>
        <end position="333"/>
    </location>
</feature>
<evidence type="ECO:0000313" key="13">
    <source>
        <dbReference type="Proteomes" id="UP000694383"/>
    </source>
</evidence>
<keyword evidence="6 10" id="KW-0472">Membrane</keyword>
<feature type="compositionally biased region" description="Acidic residues" evidence="11">
    <location>
        <begin position="560"/>
        <end position="573"/>
    </location>
</feature>
<evidence type="ECO:0000256" key="6">
    <source>
        <dbReference type="ARBA" id="ARBA00023136"/>
    </source>
</evidence>
<dbReference type="FunFam" id="2.60.120.200:FF:000011">
    <property type="entry name" value="Probable calnexin"/>
    <property type="match status" value="1"/>
</dbReference>
<keyword evidence="13" id="KW-1185">Reference proteome</keyword>
<keyword evidence="5 10" id="KW-1133">Transmembrane helix</keyword>
<evidence type="ECO:0000256" key="3">
    <source>
        <dbReference type="ARBA" id="ARBA00022692"/>
    </source>
</evidence>
<feature type="compositionally biased region" description="Basic and acidic residues" evidence="11">
    <location>
        <begin position="322"/>
        <end position="333"/>
    </location>
</feature>
<dbReference type="GeneTree" id="ENSGT00990000204378"/>
<evidence type="ECO:0000256" key="1">
    <source>
        <dbReference type="ARBA" id="ARBA00004115"/>
    </source>
</evidence>
<dbReference type="FunFam" id="2.10.250.10:FF:000001">
    <property type="entry name" value="Calnexin homolog"/>
    <property type="match status" value="1"/>
</dbReference>
<reference evidence="12" key="1">
    <citation type="submission" date="2025-08" db="UniProtKB">
        <authorList>
            <consortium name="Ensembl"/>
        </authorList>
    </citation>
    <scope>IDENTIFICATION</scope>
</reference>
<dbReference type="GO" id="GO:0005509">
    <property type="term" value="F:calcium ion binding"/>
    <property type="evidence" value="ECO:0007669"/>
    <property type="project" value="InterPro"/>
</dbReference>
<reference evidence="12" key="2">
    <citation type="submission" date="2025-09" db="UniProtKB">
        <authorList>
            <consortium name="Ensembl"/>
        </authorList>
    </citation>
    <scope>IDENTIFICATION</scope>
</reference>
<feature type="transmembrane region" description="Helical" evidence="10">
    <location>
        <begin position="496"/>
        <end position="517"/>
    </location>
</feature>
<dbReference type="AlphaFoldDB" id="A0A8C8DIJ4"/>
<evidence type="ECO:0000256" key="10">
    <source>
        <dbReference type="RuleBase" id="RU362126"/>
    </source>
</evidence>
<dbReference type="Proteomes" id="UP000694383">
    <property type="component" value="Unplaced"/>
</dbReference>
<dbReference type="SUPFAM" id="SSF49899">
    <property type="entry name" value="Concanavalin A-like lectins/glucanases"/>
    <property type="match status" value="2"/>
</dbReference>
<comment type="function">
    <text evidence="8">Calcium-binding protein that interacts with newly synthesized monoglucosylated glycoproteins in the endoplasmic reticulum. It may act in assisting protein assembly and/or in the retention within the ER of unassembled protein subunits. It seems to play a major role in the quality control apparatus of the ER by the retention of incorrectly folded proteins. Required for embryogenesis and larval development under heat and ER stress conditions. May be important for germ cell development. Involved in neuronal necrotic cell death.</text>
</comment>
<evidence type="ECO:0000256" key="7">
    <source>
        <dbReference type="ARBA" id="ARBA00023186"/>
    </source>
</evidence>
<feature type="compositionally biased region" description="Basic and acidic residues" evidence="11">
    <location>
        <begin position="288"/>
        <end position="315"/>
    </location>
</feature>
<evidence type="ECO:0000256" key="8">
    <source>
        <dbReference type="ARBA" id="ARBA00053392"/>
    </source>
</evidence>
<protein>
    <recommendedName>
        <fullName evidence="14">Calmegin</fullName>
    </recommendedName>
</protein>
<feature type="region of interest" description="Disordered" evidence="11">
    <location>
        <begin position="1"/>
        <end position="43"/>
    </location>
</feature>
<evidence type="ECO:0000256" key="11">
    <source>
        <dbReference type="SAM" id="MobiDB-lite"/>
    </source>
</evidence>
<dbReference type="Gene3D" id="2.60.120.200">
    <property type="match status" value="1"/>
</dbReference>
<dbReference type="InterPro" id="IPR009033">
    <property type="entry name" value="Calreticulin/calnexin_P_dom_sf"/>
</dbReference>
<evidence type="ECO:0000256" key="4">
    <source>
        <dbReference type="ARBA" id="ARBA00022824"/>
    </source>
</evidence>
<dbReference type="InterPro" id="IPR001580">
    <property type="entry name" value="Calret/calnex"/>
</dbReference>
<dbReference type="SUPFAM" id="SSF63887">
    <property type="entry name" value="P-domain of calnexin/calreticulin"/>
    <property type="match status" value="1"/>
</dbReference>
<feature type="disulfide bond" evidence="9">
    <location>
        <begin position="174"/>
        <end position="208"/>
    </location>
</feature>
<dbReference type="Gene3D" id="2.10.250.10">
    <property type="entry name" value="Calreticulin/calnexin, P domain"/>
    <property type="match status" value="1"/>
</dbReference>
<comment type="subcellular location">
    <subcellularLocation>
        <location evidence="1">Endoplasmic reticulum membrane</location>
        <topology evidence="1">Single-pass type I membrane protein</topology>
    </subcellularLocation>
</comment>
<dbReference type="PROSITE" id="PS00803">
    <property type="entry name" value="CALRETICULIN_1"/>
    <property type="match status" value="1"/>
</dbReference>
<proteinExistence type="inferred from homology"/>
<dbReference type="PANTHER" id="PTHR11073">
    <property type="entry name" value="CALRETICULIN AND CALNEXIN"/>
    <property type="match status" value="1"/>
</dbReference>
<dbReference type="GO" id="GO:0051082">
    <property type="term" value="F:unfolded protein binding"/>
    <property type="evidence" value="ECO:0007669"/>
    <property type="project" value="InterPro"/>
</dbReference>
<evidence type="ECO:0000256" key="5">
    <source>
        <dbReference type="ARBA" id="ARBA00022989"/>
    </source>
</evidence>
<evidence type="ECO:0000256" key="2">
    <source>
        <dbReference type="ARBA" id="ARBA00010983"/>
    </source>
</evidence>
<dbReference type="PRINTS" id="PR00626">
    <property type="entry name" value="CALRETICULIN"/>
</dbReference>
<evidence type="ECO:0008006" key="14">
    <source>
        <dbReference type="Google" id="ProtNLM"/>
    </source>
</evidence>
<dbReference type="GO" id="GO:0006457">
    <property type="term" value="P:protein folding"/>
    <property type="evidence" value="ECO:0007669"/>
    <property type="project" value="InterPro"/>
</dbReference>
<evidence type="ECO:0000256" key="9">
    <source>
        <dbReference type="PIRSR" id="PIRSR601580-3"/>
    </source>
</evidence>
<accession>A0A8C8DIJ4</accession>
<dbReference type="Pfam" id="PF00262">
    <property type="entry name" value="Calreticulin"/>
    <property type="match status" value="1"/>
</dbReference>
<keyword evidence="4 10" id="KW-0256">Endoplasmic reticulum</keyword>
<dbReference type="GO" id="GO:0036503">
    <property type="term" value="P:ERAD pathway"/>
    <property type="evidence" value="ECO:0007669"/>
    <property type="project" value="TreeGrafter"/>
</dbReference>
<dbReference type="InterPro" id="IPR018124">
    <property type="entry name" value="Calret/calnex_CS"/>
</dbReference>
<dbReference type="PROSITE" id="PS00805">
    <property type="entry name" value="CALRETICULIN_REPEAT"/>
    <property type="match status" value="2"/>
</dbReference>
<organism evidence="12 13">
    <name type="scientific">Oryzias sinensis</name>
    <name type="common">Chinese medaka</name>
    <dbReference type="NCBI Taxonomy" id="183150"/>
    <lineage>
        <taxon>Eukaryota</taxon>
        <taxon>Metazoa</taxon>
        <taxon>Chordata</taxon>
        <taxon>Craniata</taxon>
        <taxon>Vertebrata</taxon>
        <taxon>Euteleostomi</taxon>
        <taxon>Actinopterygii</taxon>
        <taxon>Neopterygii</taxon>
        <taxon>Teleostei</taxon>
        <taxon>Neoteleostei</taxon>
        <taxon>Acanthomorphata</taxon>
        <taxon>Ovalentaria</taxon>
        <taxon>Atherinomorphae</taxon>
        <taxon>Beloniformes</taxon>
        <taxon>Adrianichthyidae</taxon>
        <taxon>Oryziinae</taxon>
        <taxon>Oryzias</taxon>
    </lineage>
</organism>
<keyword evidence="7 10" id="KW-0143">Chaperone</keyword>
<dbReference type="InterPro" id="IPR013320">
    <property type="entry name" value="ConA-like_dom_sf"/>
</dbReference>
<dbReference type="PANTHER" id="PTHR11073:SF7">
    <property type="entry name" value="CALMEGIN"/>
    <property type="match status" value="1"/>
</dbReference>